<protein>
    <submittedName>
        <fullName evidence="4">Secreted protein</fullName>
    </submittedName>
</protein>
<evidence type="ECO:0000313" key="4">
    <source>
        <dbReference type="WBParaSite" id="BPAG_0000064401-mRNA-1"/>
    </source>
</evidence>
<proteinExistence type="predicted"/>
<evidence type="ECO:0000313" key="3">
    <source>
        <dbReference type="Proteomes" id="UP000278627"/>
    </source>
</evidence>
<organism evidence="4">
    <name type="scientific">Brugia pahangi</name>
    <name type="common">Filarial nematode worm</name>
    <dbReference type="NCBI Taxonomy" id="6280"/>
    <lineage>
        <taxon>Eukaryota</taxon>
        <taxon>Metazoa</taxon>
        <taxon>Ecdysozoa</taxon>
        <taxon>Nematoda</taxon>
        <taxon>Chromadorea</taxon>
        <taxon>Rhabditida</taxon>
        <taxon>Spirurina</taxon>
        <taxon>Spiruromorpha</taxon>
        <taxon>Filarioidea</taxon>
        <taxon>Onchocercidae</taxon>
        <taxon>Brugia</taxon>
    </lineage>
</organism>
<keyword evidence="3" id="KW-1185">Reference proteome</keyword>
<reference evidence="2 3" key="2">
    <citation type="submission" date="2018-11" db="EMBL/GenBank/DDBJ databases">
        <authorList>
            <consortium name="Pathogen Informatics"/>
        </authorList>
    </citation>
    <scope>NUCLEOTIDE SEQUENCE [LARGE SCALE GENOMIC DNA]</scope>
</reference>
<evidence type="ECO:0000256" key="1">
    <source>
        <dbReference type="SAM" id="SignalP"/>
    </source>
</evidence>
<dbReference type="WBParaSite" id="BPAG_0000064401-mRNA-1">
    <property type="protein sequence ID" value="BPAG_0000064401-mRNA-1"/>
    <property type="gene ID" value="BPAG_0000064401"/>
</dbReference>
<evidence type="ECO:0000313" key="2">
    <source>
        <dbReference type="EMBL" id="VDN81831.1"/>
    </source>
</evidence>
<name>A0A0N4SY52_BRUPA</name>
<sequence length="72" mass="7610">MLLLLLLGLCGLRECSNSIAASSNGRTAGVTSAAYRLVISNIDDHFSTTISCRPSNLTSLLSKALFALVYCT</sequence>
<feature type="chain" id="PRO_5043121613" evidence="1">
    <location>
        <begin position="16"/>
        <end position="72"/>
    </location>
</feature>
<reference evidence="4" key="1">
    <citation type="submission" date="2017-02" db="UniProtKB">
        <authorList>
            <consortium name="WormBaseParasite"/>
        </authorList>
    </citation>
    <scope>IDENTIFICATION</scope>
</reference>
<dbReference type="AlphaFoldDB" id="A0A0N4SY52"/>
<feature type="signal peptide" evidence="1">
    <location>
        <begin position="1"/>
        <end position="15"/>
    </location>
</feature>
<dbReference type="Proteomes" id="UP000278627">
    <property type="component" value="Unassembled WGS sequence"/>
</dbReference>
<gene>
    <name evidence="2" type="ORF">BPAG_LOCUS645</name>
</gene>
<dbReference type="EMBL" id="UZAD01000033">
    <property type="protein sequence ID" value="VDN81831.1"/>
    <property type="molecule type" value="Genomic_DNA"/>
</dbReference>
<keyword evidence="1" id="KW-0732">Signal</keyword>
<accession>A0A0N4SY52</accession>